<reference evidence="3" key="1">
    <citation type="submission" date="2021-01" db="EMBL/GenBank/DDBJ databases">
        <authorList>
            <consortium name="Genoscope - CEA"/>
            <person name="William W."/>
        </authorList>
    </citation>
    <scope>NUCLEOTIDE SEQUENCE</scope>
</reference>
<dbReference type="OrthoDB" id="301963at2759"/>
<evidence type="ECO:0000256" key="1">
    <source>
        <dbReference type="SAM" id="Coils"/>
    </source>
</evidence>
<feature type="coiled-coil region" evidence="1">
    <location>
        <begin position="217"/>
        <end position="279"/>
    </location>
</feature>
<dbReference type="EMBL" id="CAJJDO010000075">
    <property type="protein sequence ID" value="CAD8180830.1"/>
    <property type="molecule type" value="Genomic_DNA"/>
</dbReference>
<feature type="region of interest" description="Disordered" evidence="2">
    <location>
        <begin position="1"/>
        <end position="30"/>
    </location>
</feature>
<sequence length="614" mass="73432">MNRSIRQNQRVPYSLNQSMTNGLPALNQDNKNLGRSLFYKRRLTHKYQDSPNNEISTGRVLFPFKKDVEELKEEIIQLKKENYQLKHLNQQLCFQIKLDEKEQIDKRTTQDVSDDYMNQNQNSRLTEKLKQARLLLQEKQIEIDNLKKSTRFMRIQEIENELSATKLKFEFLNKQFNEILKTESDVNKFKKLTVQTIQLEEQLRQSMYSHQKQKKKILNLRQELLTCQALKEKYKKQYEQAQNEFFKFKKDHEQEILKKNKYKETIENLSQQLIEKQTLILQFQYDLEKQRMLISQKQNYFKELEDQYQTKKSWFTNKREAPTVFQEILDEKVNKNNIVITNDEMIHSVKVGSYSKIIIEDEIKDKIQIMPNCTGVDSAGEEQQTSKVQSSRHLQDIEYVKQKLPKVNFQDVENIGKSLKYQLMAEKITIEDINKFFDQKQEITIEELVDKLQVYPFNIQDNKQALLLARYLIEDNSQQFVDFTPFQINNICIIKSVLKNVIGKYTLMNEEKYQQIIQSIAQQIWKFRQLIVEQIKIILQKKTNTQISEFCDENEFKVALQISNIQFDDKQKECLGQFIYKEYNGNKLFNYKGLIDKFGFQLQLNSPVYIQQPQ</sequence>
<dbReference type="AlphaFoldDB" id="A0A8S1VTT4"/>
<evidence type="ECO:0000256" key="2">
    <source>
        <dbReference type="SAM" id="MobiDB-lite"/>
    </source>
</evidence>
<keyword evidence="1" id="KW-0175">Coiled coil</keyword>
<comment type="caution">
    <text evidence="3">The sequence shown here is derived from an EMBL/GenBank/DDBJ whole genome shotgun (WGS) entry which is preliminary data.</text>
</comment>
<feature type="coiled-coil region" evidence="1">
    <location>
        <begin position="122"/>
        <end position="175"/>
    </location>
</feature>
<evidence type="ECO:0000313" key="4">
    <source>
        <dbReference type="Proteomes" id="UP000689195"/>
    </source>
</evidence>
<keyword evidence="4" id="KW-1185">Reference proteome</keyword>
<dbReference type="Proteomes" id="UP000689195">
    <property type="component" value="Unassembled WGS sequence"/>
</dbReference>
<evidence type="ECO:0000313" key="3">
    <source>
        <dbReference type="EMBL" id="CAD8180830.1"/>
    </source>
</evidence>
<accession>A0A8S1VTT4</accession>
<name>A0A8S1VTT4_9CILI</name>
<organism evidence="3 4">
    <name type="scientific">Paramecium pentaurelia</name>
    <dbReference type="NCBI Taxonomy" id="43138"/>
    <lineage>
        <taxon>Eukaryota</taxon>
        <taxon>Sar</taxon>
        <taxon>Alveolata</taxon>
        <taxon>Ciliophora</taxon>
        <taxon>Intramacronucleata</taxon>
        <taxon>Oligohymenophorea</taxon>
        <taxon>Peniculida</taxon>
        <taxon>Parameciidae</taxon>
        <taxon>Paramecium</taxon>
    </lineage>
</organism>
<protein>
    <submittedName>
        <fullName evidence="3">Uncharacterized protein</fullName>
    </submittedName>
</protein>
<proteinExistence type="predicted"/>
<gene>
    <name evidence="3" type="ORF">PPENT_87.1.T0750056</name>
</gene>